<reference evidence="3" key="1">
    <citation type="journal article" date="2019" name="Int. J. Syst. Evol. Microbiol.">
        <title>The Global Catalogue of Microorganisms (GCM) 10K type strain sequencing project: providing services to taxonomists for standard genome sequencing and annotation.</title>
        <authorList>
            <consortium name="The Broad Institute Genomics Platform"/>
            <consortium name="The Broad Institute Genome Sequencing Center for Infectious Disease"/>
            <person name="Wu L."/>
            <person name="Ma J."/>
        </authorList>
    </citation>
    <scope>NUCLEOTIDE SEQUENCE [LARGE SCALE GENOMIC DNA]</scope>
    <source>
        <strain evidence="3">CGMCC 1.16619</strain>
    </source>
</reference>
<comment type="caution">
    <text evidence="2">The sequence shown here is derived from an EMBL/GenBank/DDBJ whole genome shotgun (WGS) entry which is preliminary data.</text>
</comment>
<feature type="transmembrane region" description="Helical" evidence="1">
    <location>
        <begin position="75"/>
        <end position="94"/>
    </location>
</feature>
<gene>
    <name evidence="2" type="ORF">ACFPPA_13380</name>
</gene>
<keyword evidence="1" id="KW-0812">Transmembrane</keyword>
<sequence length="133" mass="13807">MLQPIKSFATGIVSGALTYAASIYVLAHTNALVMPRGFPPALWIGVVVFGLGAAFVAFLIHCVAIRVLAARDMPAFIGFAATVVVVMAATGLLANSGKAIASWLVGALLASLVRGLRRSDRSSARMREKPGPA</sequence>
<dbReference type="Proteomes" id="UP001596114">
    <property type="component" value="Unassembled WGS sequence"/>
</dbReference>
<keyword evidence="3" id="KW-1185">Reference proteome</keyword>
<feature type="transmembrane region" description="Helical" evidence="1">
    <location>
        <begin position="42"/>
        <end position="68"/>
    </location>
</feature>
<keyword evidence="1" id="KW-0472">Membrane</keyword>
<name>A0ABW0QSZ9_9GAMM</name>
<feature type="transmembrane region" description="Helical" evidence="1">
    <location>
        <begin position="7"/>
        <end position="27"/>
    </location>
</feature>
<evidence type="ECO:0000313" key="2">
    <source>
        <dbReference type="EMBL" id="MFC5526727.1"/>
    </source>
</evidence>
<protein>
    <submittedName>
        <fullName evidence="2">Uncharacterized protein</fullName>
    </submittedName>
</protein>
<evidence type="ECO:0000313" key="3">
    <source>
        <dbReference type="Proteomes" id="UP001596114"/>
    </source>
</evidence>
<proteinExistence type="predicted"/>
<organism evidence="2 3">
    <name type="scientific">Rhodanobacter ginsengisoli</name>
    <dbReference type="NCBI Taxonomy" id="418646"/>
    <lineage>
        <taxon>Bacteria</taxon>
        <taxon>Pseudomonadati</taxon>
        <taxon>Pseudomonadota</taxon>
        <taxon>Gammaproteobacteria</taxon>
        <taxon>Lysobacterales</taxon>
        <taxon>Rhodanobacteraceae</taxon>
        <taxon>Rhodanobacter</taxon>
    </lineage>
</organism>
<accession>A0ABW0QSZ9</accession>
<evidence type="ECO:0000256" key="1">
    <source>
        <dbReference type="SAM" id="Phobius"/>
    </source>
</evidence>
<dbReference type="RefSeq" id="WP_377320637.1">
    <property type="nucleotide sequence ID" value="NZ_JBHSNF010000002.1"/>
</dbReference>
<keyword evidence="1" id="KW-1133">Transmembrane helix</keyword>
<dbReference type="EMBL" id="JBHSNF010000002">
    <property type="protein sequence ID" value="MFC5526727.1"/>
    <property type="molecule type" value="Genomic_DNA"/>
</dbReference>
<feature type="transmembrane region" description="Helical" evidence="1">
    <location>
        <begin position="100"/>
        <end position="117"/>
    </location>
</feature>